<name>A0A392QNQ9_9FABA</name>
<dbReference type="Proteomes" id="UP000265520">
    <property type="component" value="Unassembled WGS sequence"/>
</dbReference>
<evidence type="ECO:0000313" key="3">
    <source>
        <dbReference type="EMBL" id="MCI25504.1"/>
    </source>
</evidence>
<dbReference type="GO" id="GO:0030574">
    <property type="term" value="P:collagen catabolic process"/>
    <property type="evidence" value="ECO:0007669"/>
    <property type="project" value="TreeGrafter"/>
</dbReference>
<dbReference type="GO" id="GO:0004222">
    <property type="term" value="F:metalloendopeptidase activity"/>
    <property type="evidence" value="ECO:0007669"/>
    <property type="project" value="TreeGrafter"/>
</dbReference>
<evidence type="ECO:0000313" key="4">
    <source>
        <dbReference type="Proteomes" id="UP000265520"/>
    </source>
</evidence>
<dbReference type="Pfam" id="PF01471">
    <property type="entry name" value="PG_binding_1"/>
    <property type="match status" value="1"/>
</dbReference>
<feature type="non-terminal residue" evidence="3">
    <location>
        <position position="156"/>
    </location>
</feature>
<accession>A0A392QNQ9</accession>
<organism evidence="3 4">
    <name type="scientific">Trifolium medium</name>
    <dbReference type="NCBI Taxonomy" id="97028"/>
    <lineage>
        <taxon>Eukaryota</taxon>
        <taxon>Viridiplantae</taxon>
        <taxon>Streptophyta</taxon>
        <taxon>Embryophyta</taxon>
        <taxon>Tracheophyta</taxon>
        <taxon>Spermatophyta</taxon>
        <taxon>Magnoliopsida</taxon>
        <taxon>eudicotyledons</taxon>
        <taxon>Gunneridae</taxon>
        <taxon>Pentapetalae</taxon>
        <taxon>rosids</taxon>
        <taxon>fabids</taxon>
        <taxon>Fabales</taxon>
        <taxon>Fabaceae</taxon>
        <taxon>Papilionoideae</taxon>
        <taxon>50 kb inversion clade</taxon>
        <taxon>NPAAA clade</taxon>
        <taxon>Hologalegina</taxon>
        <taxon>IRL clade</taxon>
        <taxon>Trifolieae</taxon>
        <taxon>Trifolium</taxon>
    </lineage>
</organism>
<comment type="caution">
    <text evidence="3">The sequence shown here is derived from an EMBL/GenBank/DDBJ whole genome shotgun (WGS) entry which is preliminary data.</text>
</comment>
<dbReference type="InterPro" id="IPR036366">
    <property type="entry name" value="PGBDSf"/>
</dbReference>
<feature type="chain" id="PRO_5017187037" evidence="1">
    <location>
        <begin position="26"/>
        <end position="156"/>
    </location>
</feature>
<reference evidence="3 4" key="1">
    <citation type="journal article" date="2018" name="Front. Plant Sci.">
        <title>Red Clover (Trifolium pratense) and Zigzag Clover (T. medium) - A Picture of Genomic Similarities and Differences.</title>
        <authorList>
            <person name="Dluhosova J."/>
            <person name="Istvanek J."/>
            <person name="Nedelnik J."/>
            <person name="Repkova J."/>
        </authorList>
    </citation>
    <scope>NUCLEOTIDE SEQUENCE [LARGE SCALE GENOMIC DNA]</scope>
    <source>
        <strain evidence="4">cv. 10/8</strain>
        <tissue evidence="3">Leaf</tissue>
    </source>
</reference>
<dbReference type="Gene3D" id="1.10.101.10">
    <property type="entry name" value="PGBD-like superfamily/PGBD"/>
    <property type="match status" value="1"/>
</dbReference>
<proteinExistence type="predicted"/>
<sequence>MDKQLQHLIFALTISFSLTVELVSARLFPDVPSWIPPGIPPAGVWDAFRNFTGCRQGEKYNGLSNLKNYFHHFGYIPHAPPSNFSDDFDDALETAIRTYQKNFNLNVTGELDDNTLRQVMLPRCGVADIINGTTAMNAGKETEGTFNGDSKPRFHT</sequence>
<dbReference type="AlphaFoldDB" id="A0A392QNQ9"/>
<feature type="domain" description="Peptidoglycan binding-like" evidence="2">
    <location>
        <begin position="62"/>
        <end position="118"/>
    </location>
</feature>
<dbReference type="SUPFAM" id="SSF47090">
    <property type="entry name" value="PGBD-like"/>
    <property type="match status" value="1"/>
</dbReference>
<keyword evidence="1" id="KW-0732">Signal</keyword>
<dbReference type="InterPro" id="IPR036365">
    <property type="entry name" value="PGBD-like_sf"/>
</dbReference>
<dbReference type="PANTHER" id="PTHR10201">
    <property type="entry name" value="MATRIX METALLOPROTEINASE"/>
    <property type="match status" value="1"/>
</dbReference>
<protein>
    <submittedName>
        <fullName evidence="3">Metalloendoproteinase 1-like</fullName>
    </submittedName>
</protein>
<dbReference type="EMBL" id="LXQA010147543">
    <property type="protein sequence ID" value="MCI25504.1"/>
    <property type="molecule type" value="Genomic_DNA"/>
</dbReference>
<dbReference type="GO" id="GO:0030198">
    <property type="term" value="P:extracellular matrix organization"/>
    <property type="evidence" value="ECO:0007669"/>
    <property type="project" value="TreeGrafter"/>
</dbReference>
<feature type="signal peptide" evidence="1">
    <location>
        <begin position="1"/>
        <end position="25"/>
    </location>
</feature>
<dbReference type="InterPro" id="IPR002477">
    <property type="entry name" value="Peptidoglycan-bd-like"/>
</dbReference>
<evidence type="ECO:0000259" key="2">
    <source>
        <dbReference type="Pfam" id="PF01471"/>
    </source>
</evidence>
<keyword evidence="4" id="KW-1185">Reference proteome</keyword>
<dbReference type="PANTHER" id="PTHR10201:SF272">
    <property type="entry name" value="METALLOENDOPROTEINASE 5-MMP"/>
    <property type="match status" value="1"/>
</dbReference>
<evidence type="ECO:0000256" key="1">
    <source>
        <dbReference type="SAM" id="SignalP"/>
    </source>
</evidence>